<keyword evidence="5" id="KW-0788">Thiol protease</keyword>
<evidence type="ECO:0000256" key="5">
    <source>
        <dbReference type="ARBA" id="ARBA00022807"/>
    </source>
</evidence>
<dbReference type="InterPro" id="IPR057309">
    <property type="entry name" value="PcsB_CC"/>
</dbReference>
<evidence type="ECO:0000256" key="6">
    <source>
        <dbReference type="SAM" id="Coils"/>
    </source>
</evidence>
<dbReference type="Gene3D" id="3.90.1720.10">
    <property type="entry name" value="endopeptidase domain like (from Nostoc punctiforme)"/>
    <property type="match status" value="1"/>
</dbReference>
<dbReference type="InterPro" id="IPR000064">
    <property type="entry name" value="NLP_P60_dom"/>
</dbReference>
<protein>
    <submittedName>
        <fullName evidence="8">NlpC/P60 family protein</fullName>
    </submittedName>
</protein>
<evidence type="ECO:0000256" key="1">
    <source>
        <dbReference type="ARBA" id="ARBA00007074"/>
    </source>
</evidence>
<dbReference type="SUPFAM" id="SSF54001">
    <property type="entry name" value="Cysteine proteinases"/>
    <property type="match status" value="1"/>
</dbReference>
<comment type="similarity">
    <text evidence="1">Belongs to the peptidase C40 family.</text>
</comment>
<dbReference type="PANTHER" id="PTHR47053">
    <property type="entry name" value="MUREIN DD-ENDOPEPTIDASE MEPH-RELATED"/>
    <property type="match status" value="1"/>
</dbReference>
<dbReference type="PROSITE" id="PS51935">
    <property type="entry name" value="NLPC_P60"/>
    <property type="match status" value="1"/>
</dbReference>
<organism evidence="8 9">
    <name type="scientific">Lacticaseibacillus yichunensis</name>
    <dbReference type="NCBI Taxonomy" id="2486015"/>
    <lineage>
        <taxon>Bacteria</taxon>
        <taxon>Bacillati</taxon>
        <taxon>Bacillota</taxon>
        <taxon>Bacilli</taxon>
        <taxon>Lactobacillales</taxon>
        <taxon>Lactobacillaceae</taxon>
        <taxon>Lacticaseibacillus</taxon>
    </lineage>
</organism>
<reference evidence="9" key="1">
    <citation type="journal article" date="2019" name="Int. J. Syst. Evol. Microbiol.">
        <title>The Global Catalogue of Microorganisms (GCM) 10K type strain sequencing project: providing services to taxonomists for standard genome sequencing and annotation.</title>
        <authorList>
            <consortium name="The Broad Institute Genomics Platform"/>
            <consortium name="The Broad Institute Genome Sequencing Center for Infectious Disease"/>
            <person name="Wu L."/>
            <person name="Ma J."/>
        </authorList>
    </citation>
    <scope>NUCLEOTIDE SEQUENCE [LARGE SCALE GENOMIC DNA]</scope>
    <source>
        <strain evidence="9">CCM 8947</strain>
    </source>
</reference>
<keyword evidence="2" id="KW-0645">Protease</keyword>
<dbReference type="RefSeq" id="WP_125695818.1">
    <property type="nucleotide sequence ID" value="NZ_JBHTOG010000044.1"/>
</dbReference>
<evidence type="ECO:0000256" key="3">
    <source>
        <dbReference type="ARBA" id="ARBA00022729"/>
    </source>
</evidence>
<comment type="caution">
    <text evidence="8">The sequence shown here is derived from an EMBL/GenBank/DDBJ whole genome shotgun (WGS) entry which is preliminary data.</text>
</comment>
<dbReference type="Pfam" id="PF00877">
    <property type="entry name" value="NLPC_P60"/>
    <property type="match status" value="1"/>
</dbReference>
<keyword evidence="4" id="KW-0378">Hydrolase</keyword>
<dbReference type="InterPro" id="IPR051202">
    <property type="entry name" value="Peptidase_C40"/>
</dbReference>
<keyword evidence="3" id="KW-0732">Signal</keyword>
<feature type="coiled-coil region" evidence="6">
    <location>
        <begin position="148"/>
        <end position="175"/>
    </location>
</feature>
<sequence>MKFSKVLTVFAAATMIAAGVGEGQVVSADDVSDARAAVSANQSESAQLLAKIQVATGKVDKLNNDVSDKIVAIASTRTQITATSKTIKAYDGKIAQASSELTSRKKVLKKQLISLQKKAGDSVTGNVYFDFLLNSTNLSDLVDRTLTVNKLDQANKDAMNSVEAAKTKLSDIRKDQQTKKTQLVAKQDKLVQDQKQLVTLKKAAVKSQAALTKEYNAHKTELVALQNKLNSATAAAATLKAAKETEAAKAKMVQTATNTPVKAATQTVTVSKKSTATTTPKASSNATGIVGIAENYLGVPYVYGGSTPAGFDCSGFVQYVERAAGVSLPRTSMAQSTVGTYVSLSNLQVGDLVFWGGVGSAYHVGIYIGGGRYIHAPAPGQSVSIQSISYFSPSFGRRL</sequence>
<dbReference type="Gene3D" id="6.10.250.3150">
    <property type="match status" value="1"/>
</dbReference>
<keyword evidence="9" id="KW-1185">Reference proteome</keyword>
<name>A0ABW4CRE9_9LACO</name>
<keyword evidence="6" id="KW-0175">Coiled coil</keyword>
<gene>
    <name evidence="8" type="ORF">ACFQ47_09050</name>
</gene>
<evidence type="ECO:0000256" key="2">
    <source>
        <dbReference type="ARBA" id="ARBA00022670"/>
    </source>
</evidence>
<dbReference type="Proteomes" id="UP001597192">
    <property type="component" value="Unassembled WGS sequence"/>
</dbReference>
<dbReference type="EMBL" id="JBHTOG010000044">
    <property type="protein sequence ID" value="MFD1432814.1"/>
    <property type="molecule type" value="Genomic_DNA"/>
</dbReference>
<dbReference type="InterPro" id="IPR038765">
    <property type="entry name" value="Papain-like_cys_pep_sf"/>
</dbReference>
<feature type="coiled-coil region" evidence="6">
    <location>
        <begin position="208"/>
        <end position="242"/>
    </location>
</feature>
<evidence type="ECO:0000313" key="8">
    <source>
        <dbReference type="EMBL" id="MFD1432814.1"/>
    </source>
</evidence>
<dbReference type="Pfam" id="PF24568">
    <property type="entry name" value="CC_PcsB"/>
    <property type="match status" value="1"/>
</dbReference>
<proteinExistence type="inferred from homology"/>
<feature type="domain" description="NlpC/P60" evidence="7">
    <location>
        <begin position="283"/>
        <end position="399"/>
    </location>
</feature>
<evidence type="ECO:0000256" key="4">
    <source>
        <dbReference type="ARBA" id="ARBA00022801"/>
    </source>
</evidence>
<evidence type="ECO:0000259" key="7">
    <source>
        <dbReference type="PROSITE" id="PS51935"/>
    </source>
</evidence>
<dbReference type="PANTHER" id="PTHR47053:SF1">
    <property type="entry name" value="MUREIN DD-ENDOPEPTIDASE MEPH-RELATED"/>
    <property type="match status" value="1"/>
</dbReference>
<evidence type="ECO:0000313" key="9">
    <source>
        <dbReference type="Proteomes" id="UP001597192"/>
    </source>
</evidence>
<accession>A0ABW4CRE9</accession>